<keyword evidence="4 10" id="KW-0597">Phosphoprotein</keyword>
<dbReference type="Gene3D" id="3.30.565.10">
    <property type="entry name" value="Histidine kinase-like ATPase, C-terminal domain"/>
    <property type="match status" value="1"/>
</dbReference>
<dbReference type="PANTHER" id="PTHR43395:SF1">
    <property type="entry name" value="CHEMOTAXIS PROTEIN CHEA"/>
    <property type="match status" value="1"/>
</dbReference>
<dbReference type="EC" id="2.7.13.3" evidence="2"/>
<dbReference type="FunFam" id="3.30.565.10:FF:000016">
    <property type="entry name" value="Chemotaxis protein CheA, putative"/>
    <property type="match status" value="1"/>
</dbReference>
<feature type="domain" description="Response regulatory" evidence="13">
    <location>
        <begin position="635"/>
        <end position="751"/>
    </location>
</feature>
<dbReference type="InterPro" id="IPR051315">
    <property type="entry name" value="Bact_Chemotaxis_CheA"/>
</dbReference>
<dbReference type="Pfam" id="PF01627">
    <property type="entry name" value="Hpt"/>
    <property type="match status" value="1"/>
</dbReference>
<comment type="catalytic activity">
    <reaction evidence="1">
        <text>ATP + protein L-histidine = ADP + protein N-phospho-L-histidine.</text>
        <dbReference type="EC" id="2.7.13.3"/>
    </reaction>
</comment>
<evidence type="ECO:0000256" key="7">
    <source>
        <dbReference type="ARBA" id="ARBA00023012"/>
    </source>
</evidence>
<feature type="compositionally biased region" description="Pro residues" evidence="11">
    <location>
        <begin position="142"/>
        <end position="153"/>
    </location>
</feature>
<evidence type="ECO:0000256" key="6">
    <source>
        <dbReference type="ARBA" id="ARBA00022777"/>
    </source>
</evidence>
<dbReference type="InterPro" id="IPR036061">
    <property type="entry name" value="CheW-like_dom_sf"/>
</dbReference>
<evidence type="ECO:0000313" key="17">
    <source>
        <dbReference type="Proteomes" id="UP000325797"/>
    </source>
</evidence>
<feature type="region of interest" description="Disordered" evidence="11">
    <location>
        <begin position="225"/>
        <end position="249"/>
    </location>
</feature>
<dbReference type="SMART" id="SM01231">
    <property type="entry name" value="H-kinase_dim"/>
    <property type="match status" value="1"/>
</dbReference>
<dbReference type="InterPro" id="IPR004105">
    <property type="entry name" value="CheA-like_dim"/>
</dbReference>
<dbReference type="SMART" id="SM00260">
    <property type="entry name" value="CheW"/>
    <property type="match status" value="1"/>
</dbReference>
<dbReference type="SMART" id="SM00073">
    <property type="entry name" value="HPT"/>
    <property type="match status" value="1"/>
</dbReference>
<dbReference type="InterPro" id="IPR001789">
    <property type="entry name" value="Sig_transdc_resp-reg_receiver"/>
</dbReference>
<feature type="domain" description="HPt" evidence="15">
    <location>
        <begin position="3"/>
        <end position="109"/>
    </location>
</feature>
<dbReference type="Gene3D" id="2.30.30.40">
    <property type="entry name" value="SH3 Domains"/>
    <property type="match status" value="1"/>
</dbReference>
<evidence type="ECO:0000256" key="10">
    <source>
        <dbReference type="PROSITE-ProRule" id="PRU00169"/>
    </source>
</evidence>
<evidence type="ECO:0000256" key="3">
    <source>
        <dbReference type="ARBA" id="ARBA00021495"/>
    </source>
</evidence>
<dbReference type="PANTHER" id="PTHR43395">
    <property type="entry name" value="SENSOR HISTIDINE KINASE CHEA"/>
    <property type="match status" value="1"/>
</dbReference>
<dbReference type="Pfam" id="PF01584">
    <property type="entry name" value="CheW"/>
    <property type="match status" value="1"/>
</dbReference>
<feature type="modified residue" description="4-aspartylphosphate" evidence="10">
    <location>
        <position position="684"/>
    </location>
</feature>
<dbReference type="SUPFAM" id="SSF52172">
    <property type="entry name" value="CheY-like"/>
    <property type="match status" value="1"/>
</dbReference>
<dbReference type="SUPFAM" id="SSF47226">
    <property type="entry name" value="Histidine-containing phosphotransfer domain, HPT domain"/>
    <property type="match status" value="1"/>
</dbReference>
<dbReference type="GO" id="GO:0005737">
    <property type="term" value="C:cytoplasm"/>
    <property type="evidence" value="ECO:0007669"/>
    <property type="project" value="InterPro"/>
</dbReference>
<comment type="function">
    <text evidence="8">Involved in the transmission of sensory signals from the chemoreceptors to the flagellar motors. CheA is autophosphorylated; it can transfer its phosphate group to either CheB or CheY.</text>
</comment>
<keyword evidence="5" id="KW-0808">Transferase</keyword>
<dbReference type="InterPro" id="IPR036890">
    <property type="entry name" value="HATPase_C_sf"/>
</dbReference>
<dbReference type="InterPro" id="IPR002545">
    <property type="entry name" value="CheW-lke_dom"/>
</dbReference>
<dbReference type="PRINTS" id="PR00344">
    <property type="entry name" value="BCTRLSENSOR"/>
</dbReference>
<evidence type="ECO:0000256" key="2">
    <source>
        <dbReference type="ARBA" id="ARBA00012438"/>
    </source>
</evidence>
<dbReference type="InterPro" id="IPR008207">
    <property type="entry name" value="Sig_transdc_His_kin_Hpt_dom"/>
</dbReference>
<sequence length="752" mass="81245">MENDALIARLMKTFLGEAEEHVQALNRGLLELEKQPAAADRGATLKTLFRTAHSLKGAAHAVTVPAIETACHKLEELFATAVDGRSIDADLFRALFAIVDAIDDMVKQLRAQKDLDAQTLAQPLQRLDTALAGKTAKEPTRPRPPAPSEPPARPAAAVDERPLSDRLVRIPAEKLDALMAYSGELMVAQRGAAARAADAAGTLETVKRWRSDWRTVERAMERLLREGSGTEPSAAPAAAERRPGVSPRSTAAFRRATEAMHRIEQDLQRLAGGLVADRRVFERATGMLDSEVRRARLLPFAEACEGLERVVRDLAKSSGKEAELAINGAEIELDRSVLEGLKDPLLHLVRNAMDHGVELPSVRRARGKPSRGRVTVAAALRGARVEVTVADDGAGLDIAAIRERAREKNIPETADDRELAQHIFLPGFSTAPIVTEISGRGVGLDAVKTQAETMRGGVDVAFEAGRGTRFTMTLPLTLTTIRVMLVRASGRTLAFDNASIERLLRIRADDLRSIDGRDVLILGGPPLPVVALSELLGMPPAEPAGDRHQRPAVLLAVAGQRVVLLVDELIAEQEAMVRSLGPRLAGLKEVTGGLVLPNGRVAPILNAADLAHRAARHLPSRPSLPEASQAVTRPRLIVADDSVTTRTLEKSILEAAGYEVTVASDGAEAWRLLQEKGADLVVSDVEMPRMDGFELTATIRGSARFRRLPVILVTGRETESDKARGLEVGANAYLPKSTFDQTMLIETIRQML</sequence>
<evidence type="ECO:0000256" key="9">
    <source>
        <dbReference type="PROSITE-ProRule" id="PRU00110"/>
    </source>
</evidence>
<organism evidence="16 17">
    <name type="scientific">Hypericibacter adhaerens</name>
    <dbReference type="NCBI Taxonomy" id="2602016"/>
    <lineage>
        <taxon>Bacteria</taxon>
        <taxon>Pseudomonadati</taxon>
        <taxon>Pseudomonadota</taxon>
        <taxon>Alphaproteobacteria</taxon>
        <taxon>Rhodospirillales</taxon>
        <taxon>Dongiaceae</taxon>
        <taxon>Hypericibacter</taxon>
    </lineage>
</organism>
<dbReference type="AlphaFoldDB" id="A0A5J6MTQ5"/>
<name>A0A5J6MTQ5_9PROT</name>
<protein>
    <recommendedName>
        <fullName evidence="3">Chemotaxis protein CheA</fullName>
        <ecNumber evidence="2">2.7.13.3</ecNumber>
    </recommendedName>
</protein>
<keyword evidence="17" id="KW-1185">Reference proteome</keyword>
<dbReference type="Pfam" id="PF02518">
    <property type="entry name" value="HATPase_c"/>
    <property type="match status" value="1"/>
</dbReference>
<dbReference type="PROSITE" id="PS50851">
    <property type="entry name" value="CHEW"/>
    <property type="match status" value="1"/>
</dbReference>
<evidence type="ECO:0000256" key="5">
    <source>
        <dbReference type="ARBA" id="ARBA00022679"/>
    </source>
</evidence>
<dbReference type="Proteomes" id="UP000325797">
    <property type="component" value="Chromosome"/>
</dbReference>
<evidence type="ECO:0000256" key="8">
    <source>
        <dbReference type="ARBA" id="ARBA00035100"/>
    </source>
</evidence>
<evidence type="ECO:0000259" key="15">
    <source>
        <dbReference type="PROSITE" id="PS50894"/>
    </source>
</evidence>
<proteinExistence type="predicted"/>
<dbReference type="InterPro" id="IPR004358">
    <property type="entry name" value="Sig_transdc_His_kin-like_C"/>
</dbReference>
<dbReference type="EMBL" id="CP042582">
    <property type="protein sequence ID" value="QEX21072.1"/>
    <property type="molecule type" value="Genomic_DNA"/>
</dbReference>
<evidence type="ECO:0000259" key="13">
    <source>
        <dbReference type="PROSITE" id="PS50110"/>
    </source>
</evidence>
<evidence type="ECO:0000256" key="11">
    <source>
        <dbReference type="SAM" id="MobiDB-lite"/>
    </source>
</evidence>
<evidence type="ECO:0000259" key="12">
    <source>
        <dbReference type="PROSITE" id="PS50109"/>
    </source>
</evidence>
<dbReference type="Gene3D" id="3.40.50.2300">
    <property type="match status" value="1"/>
</dbReference>
<dbReference type="Gene3D" id="1.20.120.160">
    <property type="entry name" value="HPT domain"/>
    <property type="match status" value="1"/>
</dbReference>
<feature type="modified residue" description="Phosphohistidine" evidence="9">
    <location>
        <position position="53"/>
    </location>
</feature>
<evidence type="ECO:0000259" key="14">
    <source>
        <dbReference type="PROSITE" id="PS50851"/>
    </source>
</evidence>
<dbReference type="KEGG" id="hadh:FRZ61_09930"/>
<evidence type="ECO:0000313" key="16">
    <source>
        <dbReference type="EMBL" id="QEX21072.1"/>
    </source>
</evidence>
<dbReference type="PROSITE" id="PS50109">
    <property type="entry name" value="HIS_KIN"/>
    <property type="match status" value="1"/>
</dbReference>
<accession>A0A5J6MTQ5</accession>
<dbReference type="GO" id="GO:0000155">
    <property type="term" value="F:phosphorelay sensor kinase activity"/>
    <property type="evidence" value="ECO:0007669"/>
    <property type="project" value="InterPro"/>
</dbReference>
<evidence type="ECO:0000256" key="1">
    <source>
        <dbReference type="ARBA" id="ARBA00000085"/>
    </source>
</evidence>
<gene>
    <name evidence="16" type="ORF">FRZ61_09930</name>
</gene>
<dbReference type="InterPro" id="IPR036641">
    <property type="entry name" value="HPT_dom_sf"/>
</dbReference>
<dbReference type="SMART" id="SM00387">
    <property type="entry name" value="HATPase_c"/>
    <property type="match status" value="1"/>
</dbReference>
<dbReference type="CDD" id="cd00088">
    <property type="entry name" value="HPT"/>
    <property type="match status" value="1"/>
</dbReference>
<reference evidence="16 17" key="1">
    <citation type="submission" date="2019-08" db="EMBL/GenBank/DDBJ databases">
        <title>Hyperibacter terrae gen. nov., sp. nov. and Hyperibacter viscosus sp. nov., two new members in the family Rhodospirillaceae isolated from the rhizosphere of Hypericum perforatum.</title>
        <authorList>
            <person name="Noviana Z."/>
        </authorList>
    </citation>
    <scope>NUCLEOTIDE SEQUENCE [LARGE SCALE GENOMIC DNA]</scope>
    <source>
        <strain evidence="16 17">R5959</strain>
    </source>
</reference>
<dbReference type="InterPro" id="IPR011006">
    <property type="entry name" value="CheY-like_superfamily"/>
</dbReference>
<dbReference type="SMART" id="SM00448">
    <property type="entry name" value="REC"/>
    <property type="match status" value="1"/>
</dbReference>
<evidence type="ECO:0000256" key="4">
    <source>
        <dbReference type="ARBA" id="ARBA00022553"/>
    </source>
</evidence>
<feature type="domain" description="Histidine kinase" evidence="12">
    <location>
        <begin position="282"/>
        <end position="478"/>
    </location>
</feature>
<dbReference type="InterPro" id="IPR005467">
    <property type="entry name" value="His_kinase_dom"/>
</dbReference>
<keyword evidence="7" id="KW-0902">Two-component regulatory system</keyword>
<dbReference type="RefSeq" id="WP_225309119.1">
    <property type="nucleotide sequence ID" value="NZ_CP042582.1"/>
</dbReference>
<dbReference type="InterPro" id="IPR003594">
    <property type="entry name" value="HATPase_dom"/>
</dbReference>
<dbReference type="SUPFAM" id="SSF50341">
    <property type="entry name" value="CheW-like"/>
    <property type="match status" value="1"/>
</dbReference>
<dbReference type="SUPFAM" id="SSF55874">
    <property type="entry name" value="ATPase domain of HSP90 chaperone/DNA topoisomerase II/histidine kinase"/>
    <property type="match status" value="1"/>
</dbReference>
<dbReference type="PROSITE" id="PS50894">
    <property type="entry name" value="HPT"/>
    <property type="match status" value="1"/>
</dbReference>
<feature type="domain" description="CheW-like" evidence="14">
    <location>
        <begin position="480"/>
        <end position="616"/>
    </location>
</feature>
<feature type="compositionally biased region" description="Low complexity" evidence="11">
    <location>
        <begin position="227"/>
        <end position="238"/>
    </location>
</feature>
<dbReference type="GO" id="GO:0006935">
    <property type="term" value="P:chemotaxis"/>
    <property type="evidence" value="ECO:0007669"/>
    <property type="project" value="UniProtKB-KW"/>
</dbReference>
<feature type="region of interest" description="Disordered" evidence="11">
    <location>
        <begin position="130"/>
        <end position="160"/>
    </location>
</feature>
<keyword evidence="6 16" id="KW-0418">Kinase</keyword>
<dbReference type="PROSITE" id="PS50110">
    <property type="entry name" value="RESPONSE_REGULATORY"/>
    <property type="match status" value="1"/>
</dbReference>
<dbReference type="Pfam" id="PF00072">
    <property type="entry name" value="Response_reg"/>
    <property type="match status" value="1"/>
</dbReference>